<dbReference type="OrthoDB" id="676979at2759"/>
<dbReference type="FunFam" id="3.80.10.10:FF:000129">
    <property type="entry name" value="Leucine-rich repeat receptor-like kinase"/>
    <property type="match status" value="1"/>
</dbReference>
<dbReference type="InterPro" id="IPR001611">
    <property type="entry name" value="Leu-rich_rpt"/>
</dbReference>
<proteinExistence type="predicted"/>
<evidence type="ECO:0000256" key="1">
    <source>
        <dbReference type="ARBA" id="ARBA00004167"/>
    </source>
</evidence>
<dbReference type="Gene3D" id="3.80.10.10">
    <property type="entry name" value="Ribonuclease Inhibitor"/>
    <property type="match status" value="1"/>
</dbReference>
<keyword evidence="4 8" id="KW-0732">Signal</keyword>
<dbReference type="InterPro" id="IPR013210">
    <property type="entry name" value="LRR_N_plant-typ"/>
</dbReference>
<evidence type="ECO:0000256" key="2">
    <source>
        <dbReference type="ARBA" id="ARBA00022614"/>
    </source>
</evidence>
<keyword evidence="3" id="KW-0812">Transmembrane</keyword>
<evidence type="ECO:0000313" key="10">
    <source>
        <dbReference type="EMBL" id="VFQ94821.1"/>
    </source>
</evidence>
<dbReference type="InterPro" id="IPR032675">
    <property type="entry name" value="LRR_dom_sf"/>
</dbReference>
<evidence type="ECO:0000256" key="8">
    <source>
        <dbReference type="SAM" id="SignalP"/>
    </source>
</evidence>
<feature type="signal peptide" evidence="8">
    <location>
        <begin position="1"/>
        <end position="39"/>
    </location>
</feature>
<keyword evidence="11" id="KW-1185">Reference proteome</keyword>
<accession>A0A484N0N5</accession>
<name>A0A484N0N5_9ASTE</name>
<comment type="subcellular location">
    <subcellularLocation>
        <location evidence="1">Membrane</location>
        <topology evidence="1">Single-pass membrane protein</topology>
    </subcellularLocation>
</comment>
<dbReference type="AlphaFoldDB" id="A0A484N0N5"/>
<evidence type="ECO:0000259" key="9">
    <source>
        <dbReference type="Pfam" id="PF08263"/>
    </source>
</evidence>
<feature type="domain" description="Leucine-rich repeat-containing N-terminal plant-type" evidence="9">
    <location>
        <begin position="40"/>
        <end position="88"/>
    </location>
</feature>
<keyword evidence="2" id="KW-0433">Leucine-rich repeat</keyword>
<dbReference type="GO" id="GO:0016020">
    <property type="term" value="C:membrane"/>
    <property type="evidence" value="ECO:0007669"/>
    <property type="project" value="UniProtKB-SubCell"/>
</dbReference>
<evidence type="ECO:0000256" key="5">
    <source>
        <dbReference type="ARBA" id="ARBA00022737"/>
    </source>
</evidence>
<evidence type="ECO:0000256" key="7">
    <source>
        <dbReference type="ARBA" id="ARBA00023136"/>
    </source>
</evidence>
<feature type="chain" id="PRO_5019762103" description="Leucine-rich repeat-containing N-terminal plant-type domain-containing protein" evidence="8">
    <location>
        <begin position="40"/>
        <end position="211"/>
    </location>
</feature>
<dbReference type="SUPFAM" id="SSF52058">
    <property type="entry name" value="L domain-like"/>
    <property type="match status" value="1"/>
</dbReference>
<dbReference type="Pfam" id="PF08263">
    <property type="entry name" value="LRRNT_2"/>
    <property type="match status" value="1"/>
</dbReference>
<evidence type="ECO:0000256" key="4">
    <source>
        <dbReference type="ARBA" id="ARBA00022729"/>
    </source>
</evidence>
<protein>
    <recommendedName>
        <fullName evidence="9">Leucine-rich repeat-containing N-terminal plant-type domain-containing protein</fullName>
    </recommendedName>
</protein>
<dbReference type="Pfam" id="PF00560">
    <property type="entry name" value="LRR_1"/>
    <property type="match status" value="3"/>
</dbReference>
<evidence type="ECO:0000313" key="11">
    <source>
        <dbReference type="Proteomes" id="UP000595140"/>
    </source>
</evidence>
<sequence length="211" mass="22149">MGGRQPVVSPPSWSAAAVPPCLLTLLLLSLLPLPSLVSSNEEEDGLLALKQTFIDPGGSTANWMPGTGPCHGTVDGNSNTTSWSNIFCVNGHVTQFQMPYGVMAGSLVPELSNLKELKIMSLGNNNLSGTIPRELGNMTNLGDLDLNNNNLNGSIPSELCNLPLTVLRLSNNSLSGEIPQCLMAIGEAFKYDGNPDLHPPPQSSGSSSTPP</sequence>
<dbReference type="EMBL" id="OOIL02005488">
    <property type="protein sequence ID" value="VFQ94821.1"/>
    <property type="molecule type" value="Genomic_DNA"/>
</dbReference>
<organism evidence="10 11">
    <name type="scientific">Cuscuta campestris</name>
    <dbReference type="NCBI Taxonomy" id="132261"/>
    <lineage>
        <taxon>Eukaryota</taxon>
        <taxon>Viridiplantae</taxon>
        <taxon>Streptophyta</taxon>
        <taxon>Embryophyta</taxon>
        <taxon>Tracheophyta</taxon>
        <taxon>Spermatophyta</taxon>
        <taxon>Magnoliopsida</taxon>
        <taxon>eudicotyledons</taxon>
        <taxon>Gunneridae</taxon>
        <taxon>Pentapetalae</taxon>
        <taxon>asterids</taxon>
        <taxon>lamiids</taxon>
        <taxon>Solanales</taxon>
        <taxon>Convolvulaceae</taxon>
        <taxon>Cuscuteae</taxon>
        <taxon>Cuscuta</taxon>
        <taxon>Cuscuta subgen. Grammica</taxon>
        <taxon>Cuscuta sect. Cleistogrammica</taxon>
    </lineage>
</organism>
<dbReference type="PANTHER" id="PTHR47988">
    <property type="entry name" value="SOMATIC EMBRYOGENESIS RECEPTOR KINASE 1"/>
    <property type="match status" value="1"/>
</dbReference>
<evidence type="ECO:0000256" key="3">
    <source>
        <dbReference type="ARBA" id="ARBA00022692"/>
    </source>
</evidence>
<evidence type="ECO:0000256" key="6">
    <source>
        <dbReference type="ARBA" id="ARBA00022989"/>
    </source>
</evidence>
<keyword evidence="7" id="KW-0472">Membrane</keyword>
<dbReference type="Proteomes" id="UP000595140">
    <property type="component" value="Unassembled WGS sequence"/>
</dbReference>
<gene>
    <name evidence="10" type="ORF">CCAM_LOCUS36597</name>
</gene>
<keyword evidence="6" id="KW-1133">Transmembrane helix</keyword>
<keyword evidence="5" id="KW-0677">Repeat</keyword>
<reference evidence="10 11" key="1">
    <citation type="submission" date="2018-04" db="EMBL/GenBank/DDBJ databases">
        <authorList>
            <person name="Vogel A."/>
        </authorList>
    </citation>
    <scope>NUCLEOTIDE SEQUENCE [LARGE SCALE GENOMIC DNA]</scope>
</reference>